<evidence type="ECO:0000313" key="2">
    <source>
        <dbReference type="Proteomes" id="UP000585474"/>
    </source>
</evidence>
<name>A0A7J0G3X5_9ERIC</name>
<proteinExistence type="predicted"/>
<gene>
    <name evidence="1" type="ORF">Acr_17g0010520</name>
</gene>
<accession>A0A7J0G3X5</accession>
<protein>
    <submittedName>
        <fullName evidence="1">Uncharacterized protein</fullName>
    </submittedName>
</protein>
<comment type="caution">
    <text evidence="1">The sequence shown here is derived from an EMBL/GenBank/DDBJ whole genome shotgun (WGS) entry which is preliminary data.</text>
</comment>
<keyword evidence="2" id="KW-1185">Reference proteome</keyword>
<sequence length="220" mass="24487">MGKYLGLPAQIGKYKTALFAFVKDRVMQEIAGWKERLSAYNLALLAKQGMGKQYETSGWCDALATTILWKGCAERFAAVLHSVILESDFQALIKMIDGTISHAQEVEVILKDILQQRFRCCEFALVRRTAAHAAHVVAGRSFWVWGLTFELTPHALGYLFPYQGEWVSRTRLSPSGKGWPYQDLGPVFDSHPCPRAQGAVASSGHQVHELTLGGIAFDSW</sequence>
<dbReference type="AlphaFoldDB" id="A0A7J0G3X5"/>
<organism evidence="1 2">
    <name type="scientific">Actinidia rufa</name>
    <dbReference type="NCBI Taxonomy" id="165716"/>
    <lineage>
        <taxon>Eukaryota</taxon>
        <taxon>Viridiplantae</taxon>
        <taxon>Streptophyta</taxon>
        <taxon>Embryophyta</taxon>
        <taxon>Tracheophyta</taxon>
        <taxon>Spermatophyta</taxon>
        <taxon>Magnoliopsida</taxon>
        <taxon>eudicotyledons</taxon>
        <taxon>Gunneridae</taxon>
        <taxon>Pentapetalae</taxon>
        <taxon>asterids</taxon>
        <taxon>Ericales</taxon>
        <taxon>Actinidiaceae</taxon>
        <taxon>Actinidia</taxon>
    </lineage>
</organism>
<dbReference type="Proteomes" id="UP000585474">
    <property type="component" value="Unassembled WGS sequence"/>
</dbReference>
<reference evidence="1 2" key="1">
    <citation type="submission" date="2019-07" db="EMBL/GenBank/DDBJ databases">
        <title>De Novo Assembly of kiwifruit Actinidia rufa.</title>
        <authorList>
            <person name="Sugita-Konishi S."/>
            <person name="Sato K."/>
            <person name="Mori E."/>
            <person name="Abe Y."/>
            <person name="Kisaki G."/>
            <person name="Hamano K."/>
            <person name="Suezawa K."/>
            <person name="Otani M."/>
            <person name="Fukuda T."/>
            <person name="Manabe T."/>
            <person name="Gomi K."/>
            <person name="Tabuchi M."/>
            <person name="Akimitsu K."/>
            <person name="Kataoka I."/>
        </authorList>
    </citation>
    <scope>NUCLEOTIDE SEQUENCE [LARGE SCALE GENOMIC DNA]</scope>
    <source>
        <strain evidence="2">cv. Fuchu</strain>
    </source>
</reference>
<dbReference type="OrthoDB" id="1938246at2759"/>
<dbReference type="EMBL" id="BJWL01000017">
    <property type="protein sequence ID" value="GFZ05480.1"/>
    <property type="molecule type" value="Genomic_DNA"/>
</dbReference>
<evidence type="ECO:0000313" key="1">
    <source>
        <dbReference type="EMBL" id="GFZ05480.1"/>
    </source>
</evidence>